<evidence type="ECO:0000256" key="1">
    <source>
        <dbReference type="ARBA" id="ARBA00004137"/>
    </source>
</evidence>
<protein>
    <recommendedName>
        <fullName evidence="13">Tafazzin family protein</fullName>
    </recommendedName>
</protein>
<evidence type="ECO:0000256" key="13">
    <source>
        <dbReference type="RuleBase" id="RU365062"/>
    </source>
</evidence>
<evidence type="ECO:0000256" key="11">
    <source>
        <dbReference type="ARBA" id="ARBA00047906"/>
    </source>
</evidence>
<evidence type="ECO:0000256" key="3">
    <source>
        <dbReference type="ARBA" id="ARBA00022679"/>
    </source>
</evidence>
<gene>
    <name evidence="15" type="ORF">AB6A40_001467</name>
</gene>
<comment type="similarity">
    <text evidence="2 13">Belongs to the taffazin family.</text>
</comment>
<keyword evidence="6" id="KW-0443">Lipid metabolism</keyword>
<keyword evidence="7" id="KW-0496">Mitochondrion</keyword>
<dbReference type="AlphaFoldDB" id="A0ABD6ED46"/>
<proteinExistence type="inferred from homology"/>
<organism evidence="15 16">
    <name type="scientific">Gnathostoma spinigerum</name>
    <dbReference type="NCBI Taxonomy" id="75299"/>
    <lineage>
        <taxon>Eukaryota</taxon>
        <taxon>Metazoa</taxon>
        <taxon>Ecdysozoa</taxon>
        <taxon>Nematoda</taxon>
        <taxon>Chromadorea</taxon>
        <taxon>Rhabditida</taxon>
        <taxon>Spirurina</taxon>
        <taxon>Gnathostomatomorpha</taxon>
        <taxon>Gnathostomatoidea</taxon>
        <taxon>Gnathostomatidae</taxon>
        <taxon>Gnathostoma</taxon>
    </lineage>
</organism>
<dbReference type="PANTHER" id="PTHR12497">
    <property type="entry name" value="TAZ PROTEIN TAFAZZIN"/>
    <property type="match status" value="1"/>
</dbReference>
<dbReference type="GO" id="GO:0006629">
    <property type="term" value="P:lipid metabolic process"/>
    <property type="evidence" value="ECO:0007669"/>
    <property type="project" value="UniProtKB-KW"/>
</dbReference>
<sequence length="265" mass="30609">MGASVENIMGFEFPWRLREDPSLLCKYRSYAVLTTVLAFSKCLFAFRLNKITVANRDKLLDLIKDKSRPLITVANHRSNLDDPLVWALFTWREIFSNLSRIRYTLAAHNICFTNNWYTRFFSLGRCVPVVRGAGVHQRGVDFCIEKLAQNAWIHVFPEGRVTPDPIRIKWGVARLVMECPKPPVVLPIWIKHMADVWPSKKPYYPRFGNDVSVTVGKELDMKEYLPQFAQGSEIDRRKKIADFIQDSLFQLGKSVNGFSHNLPPH</sequence>
<dbReference type="GO" id="GO:0016746">
    <property type="term" value="F:acyltransferase activity"/>
    <property type="evidence" value="ECO:0007669"/>
    <property type="project" value="UniProtKB-KW"/>
</dbReference>
<dbReference type="SMART" id="SM00563">
    <property type="entry name" value="PlsC"/>
    <property type="match status" value="1"/>
</dbReference>
<evidence type="ECO:0000256" key="12">
    <source>
        <dbReference type="ARBA" id="ARBA00049543"/>
    </source>
</evidence>
<evidence type="ECO:0000256" key="6">
    <source>
        <dbReference type="ARBA" id="ARBA00023098"/>
    </source>
</evidence>
<keyword evidence="5" id="KW-0999">Mitochondrion inner membrane</keyword>
<comment type="subcellular location">
    <subcellularLocation>
        <location evidence="1">Mitochondrion inner membrane</location>
        <topology evidence="1">Peripheral membrane protein</topology>
        <orientation evidence="1">Intermembrane side</orientation>
    </subcellularLocation>
    <subcellularLocation>
        <location evidence="10">Mitochondrion outer membrane</location>
        <topology evidence="10">Peripheral membrane protein</topology>
        <orientation evidence="10">Intermembrane side</orientation>
    </subcellularLocation>
</comment>
<evidence type="ECO:0000313" key="16">
    <source>
        <dbReference type="Proteomes" id="UP001608902"/>
    </source>
</evidence>
<comment type="catalytic activity">
    <reaction evidence="12">
        <text>1,2-di-(9Z-octadecenoyl)-sn-glycero-3-phosphocholine + 1-hexadecanoyl-sn-glycero-3-phosphocholine = 1-hexadecanoyl-2-(9Z-octadecenoyl)-sn-glycero-3-phosphocholine + 1-(9Z-octadecenoyl)-sn-glycero-3-phosphocholine</text>
        <dbReference type="Rhea" id="RHEA:43816"/>
        <dbReference type="ChEBI" id="CHEBI:28610"/>
        <dbReference type="ChEBI" id="CHEBI:72998"/>
        <dbReference type="ChEBI" id="CHEBI:73001"/>
        <dbReference type="ChEBI" id="CHEBI:74669"/>
    </reaction>
    <physiologicalReaction direction="left-to-right" evidence="12">
        <dbReference type="Rhea" id="RHEA:43817"/>
    </physiologicalReaction>
    <physiologicalReaction direction="right-to-left" evidence="12">
        <dbReference type="Rhea" id="RHEA:43818"/>
    </physiologicalReaction>
</comment>
<evidence type="ECO:0000256" key="5">
    <source>
        <dbReference type="ARBA" id="ARBA00022792"/>
    </source>
</evidence>
<comment type="catalytic activity">
    <reaction evidence="11">
        <text>1'-[1,2-diacyl-sn-glycero-3-phospho],3'-[1-acyl-sn-glycero-3-phospho]-glycerol + a 1,2-diacyl-sn-glycero-3-phosphocholine = a cardiolipin + a 1-acyl-sn-glycero-3-phosphocholine</text>
        <dbReference type="Rhea" id="RHEA:33731"/>
        <dbReference type="ChEBI" id="CHEBI:57643"/>
        <dbReference type="ChEBI" id="CHEBI:58168"/>
        <dbReference type="ChEBI" id="CHEBI:62237"/>
        <dbReference type="ChEBI" id="CHEBI:64743"/>
    </reaction>
    <physiologicalReaction direction="left-to-right" evidence="11">
        <dbReference type="Rhea" id="RHEA:33732"/>
    </physiologicalReaction>
    <physiologicalReaction direction="right-to-left" evidence="11">
        <dbReference type="Rhea" id="RHEA:33733"/>
    </physiologicalReaction>
</comment>
<feature type="domain" description="Phospholipid/glycerol acyltransferase" evidence="14">
    <location>
        <begin position="70"/>
        <end position="193"/>
    </location>
</feature>
<evidence type="ECO:0000256" key="7">
    <source>
        <dbReference type="ARBA" id="ARBA00023128"/>
    </source>
</evidence>
<evidence type="ECO:0000256" key="10">
    <source>
        <dbReference type="ARBA" id="ARBA00024323"/>
    </source>
</evidence>
<keyword evidence="16" id="KW-1185">Reference proteome</keyword>
<evidence type="ECO:0000256" key="2">
    <source>
        <dbReference type="ARBA" id="ARBA00010524"/>
    </source>
</evidence>
<dbReference type="Proteomes" id="UP001608902">
    <property type="component" value="Unassembled WGS sequence"/>
</dbReference>
<reference evidence="15 16" key="1">
    <citation type="submission" date="2024-08" db="EMBL/GenBank/DDBJ databases">
        <title>Gnathostoma spinigerum genome.</title>
        <authorList>
            <person name="Gonzalez-Bertolin B."/>
            <person name="Monzon S."/>
            <person name="Zaballos A."/>
            <person name="Jimenez P."/>
            <person name="Dekumyoy P."/>
            <person name="Varona S."/>
            <person name="Cuesta I."/>
            <person name="Sumanam S."/>
            <person name="Adisakwattana P."/>
            <person name="Gasser R.B."/>
            <person name="Hernandez-Gonzalez A."/>
            <person name="Young N.D."/>
            <person name="Perteguer M.J."/>
        </authorList>
    </citation>
    <scope>NUCLEOTIDE SEQUENCE [LARGE SCALE GENOMIC DNA]</scope>
    <source>
        <strain evidence="15">AL3</strain>
        <tissue evidence="15">Liver</tissue>
    </source>
</reference>
<dbReference type="Pfam" id="PF01553">
    <property type="entry name" value="Acyltransferase"/>
    <property type="match status" value="1"/>
</dbReference>
<dbReference type="EMBL" id="JBGFUD010000550">
    <property type="protein sequence ID" value="MFH4974758.1"/>
    <property type="molecule type" value="Genomic_DNA"/>
</dbReference>
<dbReference type="GO" id="GO:0005741">
    <property type="term" value="C:mitochondrial outer membrane"/>
    <property type="evidence" value="ECO:0007669"/>
    <property type="project" value="UniProtKB-SubCell"/>
</dbReference>
<dbReference type="GO" id="GO:0005743">
    <property type="term" value="C:mitochondrial inner membrane"/>
    <property type="evidence" value="ECO:0007669"/>
    <property type="project" value="UniProtKB-SubCell"/>
</dbReference>
<dbReference type="PANTHER" id="PTHR12497:SF0">
    <property type="entry name" value="TAFAZZIN"/>
    <property type="match status" value="1"/>
</dbReference>
<dbReference type="PRINTS" id="PR00979">
    <property type="entry name" value="TAFAZZIN"/>
</dbReference>
<evidence type="ECO:0000256" key="9">
    <source>
        <dbReference type="ARBA" id="ARBA00023315"/>
    </source>
</evidence>
<evidence type="ECO:0000256" key="8">
    <source>
        <dbReference type="ARBA" id="ARBA00023136"/>
    </source>
</evidence>
<keyword evidence="3" id="KW-0808">Transferase</keyword>
<dbReference type="CDD" id="cd07989">
    <property type="entry name" value="LPLAT_AGPAT-like"/>
    <property type="match status" value="1"/>
</dbReference>
<evidence type="ECO:0000313" key="15">
    <source>
        <dbReference type="EMBL" id="MFH4974758.1"/>
    </source>
</evidence>
<dbReference type="InterPro" id="IPR000872">
    <property type="entry name" value="Tafazzin"/>
</dbReference>
<dbReference type="SUPFAM" id="SSF69593">
    <property type="entry name" value="Glycerol-3-phosphate (1)-acyltransferase"/>
    <property type="match status" value="1"/>
</dbReference>
<keyword evidence="4" id="KW-1000">Mitochondrion outer membrane</keyword>
<name>A0ABD6ED46_9BILA</name>
<keyword evidence="9" id="KW-0012">Acyltransferase</keyword>
<accession>A0ABD6ED46</accession>
<dbReference type="InterPro" id="IPR002123">
    <property type="entry name" value="Plipid/glycerol_acylTrfase"/>
</dbReference>
<comment type="caution">
    <text evidence="15">The sequence shown here is derived from an EMBL/GenBank/DDBJ whole genome shotgun (WGS) entry which is preliminary data.</text>
</comment>
<keyword evidence="8" id="KW-0472">Membrane</keyword>
<evidence type="ECO:0000259" key="14">
    <source>
        <dbReference type="SMART" id="SM00563"/>
    </source>
</evidence>
<evidence type="ECO:0000256" key="4">
    <source>
        <dbReference type="ARBA" id="ARBA00022787"/>
    </source>
</evidence>